<evidence type="ECO:0000259" key="3">
    <source>
        <dbReference type="Pfam" id="PF13359"/>
    </source>
</evidence>
<comment type="caution">
    <text evidence="4">The sequence shown here is derived from an EMBL/GenBank/DDBJ whole genome shotgun (WGS) entry which is preliminary data.</text>
</comment>
<reference evidence="4" key="1">
    <citation type="submission" date="2023-01" db="EMBL/GenBank/DDBJ databases">
        <title>Metagenome sequencing of chrysophaentin producing Chrysophaeum taylorii.</title>
        <authorList>
            <person name="Davison J."/>
            <person name="Bewley C."/>
        </authorList>
    </citation>
    <scope>NUCLEOTIDE SEQUENCE</scope>
    <source>
        <strain evidence="4">NIES-1699</strain>
    </source>
</reference>
<dbReference type="AlphaFoldDB" id="A0AAD7U8S8"/>
<organism evidence="4 5">
    <name type="scientific">Chrysophaeum taylorii</name>
    <dbReference type="NCBI Taxonomy" id="2483200"/>
    <lineage>
        <taxon>Eukaryota</taxon>
        <taxon>Sar</taxon>
        <taxon>Stramenopiles</taxon>
        <taxon>Ochrophyta</taxon>
        <taxon>Pelagophyceae</taxon>
        <taxon>Pelagomonadales</taxon>
        <taxon>Pelagomonadaceae</taxon>
        <taxon>Chrysophaeum</taxon>
    </lineage>
</organism>
<dbReference type="GO" id="GO:0046872">
    <property type="term" value="F:metal ion binding"/>
    <property type="evidence" value="ECO:0007669"/>
    <property type="project" value="UniProtKB-KW"/>
</dbReference>
<keyword evidence="5" id="KW-1185">Reference proteome</keyword>
<dbReference type="InterPro" id="IPR027806">
    <property type="entry name" value="HARBI1_dom"/>
</dbReference>
<dbReference type="EMBL" id="JAQMWT010000534">
    <property type="protein sequence ID" value="KAJ8599875.1"/>
    <property type="molecule type" value="Genomic_DNA"/>
</dbReference>
<name>A0AAD7U8S8_9STRA</name>
<proteinExistence type="predicted"/>
<sequence>MISPGKDDDFNLEHSSVRINIECTFGLLVRRWDILWRPLEMDFNKRGAVVGCCMRLHNFCIDKRLELEEEELRKEGEERLEVQPGRRWKAPHVDRDDVPVENLDTACRRDYCREGSRAADESR</sequence>
<evidence type="ECO:0000313" key="5">
    <source>
        <dbReference type="Proteomes" id="UP001230188"/>
    </source>
</evidence>
<evidence type="ECO:0000313" key="4">
    <source>
        <dbReference type="EMBL" id="KAJ8599875.1"/>
    </source>
</evidence>
<keyword evidence="2" id="KW-0479">Metal-binding</keyword>
<dbReference type="Proteomes" id="UP001230188">
    <property type="component" value="Unassembled WGS sequence"/>
</dbReference>
<protein>
    <recommendedName>
        <fullName evidence="3">DDE Tnp4 domain-containing protein</fullName>
    </recommendedName>
</protein>
<gene>
    <name evidence="4" type="ORF">CTAYLR_005373</name>
</gene>
<accession>A0AAD7U8S8</accession>
<evidence type="ECO:0000256" key="1">
    <source>
        <dbReference type="ARBA" id="ARBA00001968"/>
    </source>
</evidence>
<dbReference type="Pfam" id="PF13359">
    <property type="entry name" value="DDE_Tnp_4"/>
    <property type="match status" value="1"/>
</dbReference>
<comment type="cofactor">
    <cofactor evidence="1">
        <name>a divalent metal cation</name>
        <dbReference type="ChEBI" id="CHEBI:60240"/>
    </cofactor>
</comment>
<feature type="domain" description="DDE Tnp4" evidence="3">
    <location>
        <begin position="7"/>
        <end position="58"/>
    </location>
</feature>
<evidence type="ECO:0000256" key="2">
    <source>
        <dbReference type="ARBA" id="ARBA00022723"/>
    </source>
</evidence>